<dbReference type="InterPro" id="IPR018060">
    <property type="entry name" value="HTH_AraC"/>
</dbReference>
<evidence type="ECO:0000256" key="1">
    <source>
        <dbReference type="ARBA" id="ARBA00023125"/>
    </source>
</evidence>
<dbReference type="Gene3D" id="1.10.10.60">
    <property type="entry name" value="Homeodomain-like"/>
    <property type="match status" value="1"/>
</dbReference>
<protein>
    <submittedName>
        <fullName evidence="3">AraC family transcriptional regulator ligand-binding domain-containing protein</fullName>
    </submittedName>
</protein>
<dbReference type="PANTHER" id="PTHR47894:SF1">
    <property type="entry name" value="HTH-TYPE TRANSCRIPTIONAL REGULATOR VQSM"/>
    <property type="match status" value="1"/>
</dbReference>
<dbReference type="Proteomes" id="UP001595722">
    <property type="component" value="Unassembled WGS sequence"/>
</dbReference>
<dbReference type="RefSeq" id="WP_376866286.1">
    <property type="nucleotide sequence ID" value="NZ_JBHRYB010000007.1"/>
</dbReference>
<comment type="caution">
    <text evidence="3">The sequence shown here is derived from an EMBL/GenBank/DDBJ whole genome shotgun (WGS) entry which is preliminary data.</text>
</comment>
<dbReference type="Pfam" id="PF12625">
    <property type="entry name" value="Arabinose_bd"/>
    <property type="match status" value="1"/>
</dbReference>
<feature type="domain" description="HTH araC/xylS-type" evidence="2">
    <location>
        <begin position="255"/>
        <end position="345"/>
    </location>
</feature>
<dbReference type="InterPro" id="IPR032687">
    <property type="entry name" value="AraC-type_N"/>
</dbReference>
<accession>A0ABV7VWC2</accession>
<dbReference type="Pfam" id="PF12833">
    <property type="entry name" value="HTH_18"/>
    <property type="match status" value="1"/>
</dbReference>
<dbReference type="PROSITE" id="PS01124">
    <property type="entry name" value="HTH_ARAC_FAMILY_2"/>
    <property type="match status" value="1"/>
</dbReference>
<proteinExistence type="predicted"/>
<sequence>MVAKADKNGSADGTGVSAIAVVDLARQLWQRQLLTPGQIGDLCGKAVFAAAQQLQQGGDVSGLLSRRLPRSLLLTLWQQAALTAEPLTGWQMGAQIHQNARGILAHWLCHCANLHQAVDVFCRHVALMNRDELWRVTTDNDGLPHILFSYPVAAGYPQLAEDRSLAGFKSWAEYLSGEPLKLQRVCLQRRRCATTAAYIQHYFDCPVDYQADHNRIIPEPGELQKPLLQANAYLAGLLQQQAGQQLAALSEDIVQRLALLFSRSAKQFSHADCVAAELGISRTTLYRQLKQQNTSFSAQLEQWRYHRYQQLLEQGYDDPLTVCELLGYADVSSFYKVRRRWLQNY</sequence>
<reference evidence="4" key="1">
    <citation type="journal article" date="2019" name="Int. J. Syst. Evol. Microbiol.">
        <title>The Global Catalogue of Microorganisms (GCM) 10K type strain sequencing project: providing services to taxonomists for standard genome sequencing and annotation.</title>
        <authorList>
            <consortium name="The Broad Institute Genomics Platform"/>
            <consortium name="The Broad Institute Genome Sequencing Center for Infectious Disease"/>
            <person name="Wu L."/>
            <person name="Ma J."/>
        </authorList>
    </citation>
    <scope>NUCLEOTIDE SEQUENCE [LARGE SCALE GENOMIC DNA]</scope>
    <source>
        <strain evidence="4">KCTC 42424</strain>
    </source>
</reference>
<dbReference type="EMBL" id="JBHRYB010000007">
    <property type="protein sequence ID" value="MFC3680353.1"/>
    <property type="molecule type" value="Genomic_DNA"/>
</dbReference>
<organism evidence="3 4">
    <name type="scientific">Bacterioplanoides pacificum</name>
    <dbReference type="NCBI Taxonomy" id="1171596"/>
    <lineage>
        <taxon>Bacteria</taxon>
        <taxon>Pseudomonadati</taxon>
        <taxon>Pseudomonadota</taxon>
        <taxon>Gammaproteobacteria</taxon>
        <taxon>Oceanospirillales</taxon>
        <taxon>Oceanospirillaceae</taxon>
        <taxon>Bacterioplanoides</taxon>
    </lineage>
</organism>
<evidence type="ECO:0000313" key="3">
    <source>
        <dbReference type="EMBL" id="MFC3680353.1"/>
    </source>
</evidence>
<dbReference type="PANTHER" id="PTHR47894">
    <property type="entry name" value="HTH-TYPE TRANSCRIPTIONAL REGULATOR GADX"/>
    <property type="match status" value="1"/>
</dbReference>
<keyword evidence="4" id="KW-1185">Reference proteome</keyword>
<evidence type="ECO:0000259" key="2">
    <source>
        <dbReference type="PROSITE" id="PS01124"/>
    </source>
</evidence>
<evidence type="ECO:0000313" key="4">
    <source>
        <dbReference type="Proteomes" id="UP001595722"/>
    </source>
</evidence>
<dbReference type="SMART" id="SM00342">
    <property type="entry name" value="HTH_ARAC"/>
    <property type="match status" value="1"/>
</dbReference>
<name>A0ABV7VWC2_9GAMM</name>
<keyword evidence="1" id="KW-0238">DNA-binding</keyword>
<gene>
    <name evidence="3" type="ORF">ACFOMG_09620</name>
</gene>